<dbReference type="Pfam" id="PF01471">
    <property type="entry name" value="PG_binding_1"/>
    <property type="match status" value="1"/>
</dbReference>
<dbReference type="EMBL" id="JBBEGL010000002">
    <property type="protein sequence ID" value="MEJ2886143.1"/>
    <property type="molecule type" value="Genomic_DNA"/>
</dbReference>
<sequence length="291" mass="31332">MDETPIFAQLAAEHLWPATGRHHWRTPTTEETPVADAAAILRAGGIVADPGDVIAAAQASGLPLPAMAPKLKRESYGGRNVIGNDRVEAGGAYSKGGDAGNRAVTEAYLRWRGPAGKHRNRQQGWGPSQLTWAEFQDQAEREGGLHVPRVNMIVGARELARCFRAGGSWREAGALYNGGRSYAKSIDAAKEYGRWLEAAVDDWERRLSGVVVPPGQSGGGSGRRTLREGDSGPDVAELQRVLAAWYPDLRLVADGQFGPATKRSVEHLQRNARLTVDGVAGPQVFRTLNLT</sequence>
<dbReference type="RefSeq" id="WP_337712631.1">
    <property type="nucleotide sequence ID" value="NZ_JBBEGL010000002.1"/>
</dbReference>
<feature type="region of interest" description="Disordered" evidence="1">
    <location>
        <begin position="210"/>
        <end position="232"/>
    </location>
</feature>
<organism evidence="3 4">
    <name type="scientific">Actinomycetospora aeridis</name>
    <dbReference type="NCBI Taxonomy" id="3129231"/>
    <lineage>
        <taxon>Bacteria</taxon>
        <taxon>Bacillati</taxon>
        <taxon>Actinomycetota</taxon>
        <taxon>Actinomycetes</taxon>
        <taxon>Pseudonocardiales</taxon>
        <taxon>Pseudonocardiaceae</taxon>
        <taxon>Actinomycetospora</taxon>
    </lineage>
</organism>
<accession>A0ABU8N179</accession>
<proteinExistence type="predicted"/>
<dbReference type="InterPro" id="IPR036366">
    <property type="entry name" value="PGBDSf"/>
</dbReference>
<dbReference type="InterPro" id="IPR036365">
    <property type="entry name" value="PGBD-like_sf"/>
</dbReference>
<protein>
    <submittedName>
        <fullName evidence="3">Peptidoglycan-binding domain-containing protein</fullName>
    </submittedName>
</protein>
<evidence type="ECO:0000313" key="4">
    <source>
        <dbReference type="Proteomes" id="UP001370100"/>
    </source>
</evidence>
<feature type="domain" description="Peptidoglycan binding-like" evidence="2">
    <location>
        <begin position="231"/>
        <end position="288"/>
    </location>
</feature>
<dbReference type="SUPFAM" id="SSF47090">
    <property type="entry name" value="PGBD-like"/>
    <property type="match status" value="1"/>
</dbReference>
<comment type="caution">
    <text evidence="3">The sequence shown here is derived from an EMBL/GenBank/DDBJ whole genome shotgun (WGS) entry which is preliminary data.</text>
</comment>
<name>A0ABU8N179_9PSEU</name>
<gene>
    <name evidence="3" type="ORF">WCD41_06740</name>
</gene>
<evidence type="ECO:0000256" key="1">
    <source>
        <dbReference type="SAM" id="MobiDB-lite"/>
    </source>
</evidence>
<reference evidence="3 4" key="1">
    <citation type="submission" date="2024-03" db="EMBL/GenBank/DDBJ databases">
        <title>Actinomycetospora sp. OC33-EN06, a novel actinomycete isolated from wild orchid (Aerides multiflora).</title>
        <authorList>
            <person name="Suriyachadkun C."/>
        </authorList>
    </citation>
    <scope>NUCLEOTIDE SEQUENCE [LARGE SCALE GENOMIC DNA]</scope>
    <source>
        <strain evidence="3 4">OC33-EN06</strain>
    </source>
</reference>
<dbReference type="Proteomes" id="UP001370100">
    <property type="component" value="Unassembled WGS sequence"/>
</dbReference>
<dbReference type="Gene3D" id="1.10.101.10">
    <property type="entry name" value="PGBD-like superfamily/PGBD"/>
    <property type="match status" value="1"/>
</dbReference>
<evidence type="ECO:0000313" key="3">
    <source>
        <dbReference type="EMBL" id="MEJ2886143.1"/>
    </source>
</evidence>
<dbReference type="InterPro" id="IPR002477">
    <property type="entry name" value="Peptidoglycan-bd-like"/>
</dbReference>
<evidence type="ECO:0000259" key="2">
    <source>
        <dbReference type="Pfam" id="PF01471"/>
    </source>
</evidence>
<keyword evidence="4" id="KW-1185">Reference proteome</keyword>